<proteinExistence type="predicted"/>
<evidence type="ECO:0000313" key="1">
    <source>
        <dbReference type="EMBL" id="GAA2485641.1"/>
    </source>
</evidence>
<gene>
    <name evidence="1" type="ORF">GCM10009858_24470</name>
</gene>
<reference evidence="1 2" key="1">
    <citation type="journal article" date="2019" name="Int. J. Syst. Evol. Microbiol.">
        <title>The Global Catalogue of Microorganisms (GCM) 10K type strain sequencing project: providing services to taxonomists for standard genome sequencing and annotation.</title>
        <authorList>
            <consortium name="The Broad Institute Genomics Platform"/>
            <consortium name="The Broad Institute Genome Sequencing Center for Infectious Disease"/>
            <person name="Wu L."/>
            <person name="Ma J."/>
        </authorList>
    </citation>
    <scope>NUCLEOTIDE SEQUENCE [LARGE SCALE GENOMIC DNA]</scope>
    <source>
        <strain evidence="1 2">JCM 16259</strain>
    </source>
</reference>
<name>A0ABN3LMM1_9MICO</name>
<protein>
    <recommendedName>
        <fullName evidence="3">ESAT-6 protein secretion system EspG family protein</fullName>
    </recommendedName>
</protein>
<sequence length="260" mass="27021">MHKNWWTTAARARRAPHFDASTGRLRADVSAVLGLVDLHLGDETALDAEQHESLAGAGVLVDGRLHLGLHAGLAAVADPYARLEIAVGTQASTRLHHGWVDRTSALVVDQGDEGAELVEVDVAFLPAAIAHLTMLQPRPRLEGRGGHVDPDTLEALLIPAGECCPASEAALADAAAAWPQVAECLRTGSWRLSAVDVAESRGGSTATEQLIWLDTPAGVLRLDDDPAGPVLTGTTTGAVWQALVRALPADAAPSGPDAPA</sequence>
<dbReference type="RefSeq" id="WP_344255194.1">
    <property type="nucleotide sequence ID" value="NZ_BAAARE010000010.1"/>
</dbReference>
<dbReference type="Proteomes" id="UP001500730">
    <property type="component" value="Unassembled WGS sequence"/>
</dbReference>
<accession>A0ABN3LMM1</accession>
<evidence type="ECO:0000313" key="2">
    <source>
        <dbReference type="Proteomes" id="UP001500730"/>
    </source>
</evidence>
<organism evidence="1 2">
    <name type="scientific">Terrabacter carboxydivorans</name>
    <dbReference type="NCBI Taxonomy" id="619730"/>
    <lineage>
        <taxon>Bacteria</taxon>
        <taxon>Bacillati</taxon>
        <taxon>Actinomycetota</taxon>
        <taxon>Actinomycetes</taxon>
        <taxon>Micrococcales</taxon>
        <taxon>Intrasporangiaceae</taxon>
        <taxon>Terrabacter</taxon>
    </lineage>
</organism>
<evidence type="ECO:0008006" key="3">
    <source>
        <dbReference type="Google" id="ProtNLM"/>
    </source>
</evidence>
<dbReference type="EMBL" id="BAAARE010000010">
    <property type="protein sequence ID" value="GAA2485641.1"/>
    <property type="molecule type" value="Genomic_DNA"/>
</dbReference>
<keyword evidence="2" id="KW-1185">Reference proteome</keyword>
<comment type="caution">
    <text evidence="1">The sequence shown here is derived from an EMBL/GenBank/DDBJ whole genome shotgun (WGS) entry which is preliminary data.</text>
</comment>